<reference evidence="1 2" key="1">
    <citation type="submission" date="2017-06" db="EMBL/GenBank/DDBJ databases">
        <title>Draft genome sequence of a variant of Elsinoe murrayae.</title>
        <authorList>
            <person name="Cheng Q."/>
        </authorList>
    </citation>
    <scope>NUCLEOTIDE SEQUENCE [LARGE SCALE GENOMIC DNA]</scope>
    <source>
        <strain evidence="1 2">CQ-2017a</strain>
    </source>
</reference>
<keyword evidence="2" id="KW-1185">Reference proteome</keyword>
<dbReference type="STRING" id="2082308.A0A2K1QWP6"/>
<dbReference type="EMBL" id="NKHZ01000031">
    <property type="protein sequence ID" value="PNS19472.1"/>
    <property type="molecule type" value="Genomic_DNA"/>
</dbReference>
<organism evidence="1 2">
    <name type="scientific">Sphaceloma murrayae</name>
    <dbReference type="NCBI Taxonomy" id="2082308"/>
    <lineage>
        <taxon>Eukaryota</taxon>
        <taxon>Fungi</taxon>
        <taxon>Dikarya</taxon>
        <taxon>Ascomycota</taxon>
        <taxon>Pezizomycotina</taxon>
        <taxon>Dothideomycetes</taxon>
        <taxon>Dothideomycetidae</taxon>
        <taxon>Myriangiales</taxon>
        <taxon>Elsinoaceae</taxon>
        <taxon>Sphaceloma</taxon>
    </lineage>
</organism>
<protein>
    <submittedName>
        <fullName evidence="1">Uncharacterized protein</fullName>
    </submittedName>
</protein>
<dbReference type="OrthoDB" id="4521980at2759"/>
<name>A0A2K1QWP6_9PEZI</name>
<dbReference type="InParanoid" id="A0A2K1QWP6"/>
<sequence>MALEFTPEPMDNPTTEAWGLQISDDDFEKLKGGWEPEQMEDKWMIVSQPSGKDRIAVNIARSWTHEIFFLLTILPPKSGEGAKIESILWETKNGHQRESKENAIKEAVMLCKGMLGVKFESLGA</sequence>
<gene>
    <name evidence="1" type="ORF">CAC42_7316</name>
</gene>
<dbReference type="AlphaFoldDB" id="A0A2K1QWP6"/>
<comment type="caution">
    <text evidence="1">The sequence shown here is derived from an EMBL/GenBank/DDBJ whole genome shotgun (WGS) entry which is preliminary data.</text>
</comment>
<dbReference type="Proteomes" id="UP000243797">
    <property type="component" value="Unassembled WGS sequence"/>
</dbReference>
<proteinExistence type="predicted"/>
<evidence type="ECO:0000313" key="2">
    <source>
        <dbReference type="Proteomes" id="UP000243797"/>
    </source>
</evidence>
<accession>A0A2K1QWP6</accession>
<evidence type="ECO:0000313" key="1">
    <source>
        <dbReference type="EMBL" id="PNS19472.1"/>
    </source>
</evidence>